<dbReference type="GO" id="GO:0010411">
    <property type="term" value="P:xyloglucan metabolic process"/>
    <property type="evidence" value="ECO:0007669"/>
    <property type="project" value="TreeGrafter"/>
</dbReference>
<reference evidence="5" key="1">
    <citation type="submission" date="2018-05" db="EMBL/GenBank/DDBJ databases">
        <authorList>
            <person name="Lanie J.A."/>
            <person name="Ng W.-L."/>
            <person name="Kazmierczak K.M."/>
            <person name="Andrzejewski T.M."/>
            <person name="Davidsen T.M."/>
            <person name="Wayne K.J."/>
            <person name="Tettelin H."/>
            <person name="Glass J.I."/>
            <person name="Rusch D."/>
            <person name="Podicherti R."/>
            <person name="Tsui H.-C.T."/>
            <person name="Winkler M.E."/>
        </authorList>
    </citation>
    <scope>NUCLEOTIDE SEQUENCE</scope>
</reference>
<accession>A0A381TZY9</accession>
<dbReference type="Pfam" id="PF15902">
    <property type="entry name" value="Sortilin-Vps10"/>
    <property type="match status" value="1"/>
</dbReference>
<keyword evidence="2" id="KW-0175">Coiled coil</keyword>
<feature type="domain" description="Sortilin N-terminal" evidence="4">
    <location>
        <begin position="106"/>
        <end position="235"/>
    </location>
</feature>
<dbReference type="Gene3D" id="2.130.10.10">
    <property type="entry name" value="YVTN repeat-like/Quinoprotein amine dehydrogenase"/>
    <property type="match status" value="4"/>
</dbReference>
<dbReference type="InterPro" id="IPR031778">
    <property type="entry name" value="Sortilin_N"/>
</dbReference>
<organism evidence="5">
    <name type="scientific">marine metagenome</name>
    <dbReference type="NCBI Taxonomy" id="408172"/>
    <lineage>
        <taxon>unclassified sequences</taxon>
        <taxon>metagenomes</taxon>
        <taxon>ecological metagenomes</taxon>
    </lineage>
</organism>
<sequence>MTTTLSSKEIQHLNTLRWRCIGPPRGGRVVAVAGDPDNSQVFYFGAAAGGIWKTEDGGTYWENVSDGFLESAAVGALTVAPSDPNVIYAGMGESTIRGDVSFGDGVYKSTDAGKTWKNIGLRKTRHISEIRVHPQNPDWVYVGAFGDAFGSNKEASLTRGVFRSKDGGQKWEQILFRSEKAGAIDLSLDPNNPRIIFASFWEAYRNFWSLNSGGPDSSLYRSTDGGDSWTDISDNPGLPKGTKGKIGVSVSPAQSGRIWAIIEAEEAGLYRSDNGGESWIKTSGNRDLIHRPWYYCHVFADPKHADTVYITNLQMWKSTDGGTNFSEITTPHGDNHDLWIDPENPQRMVQGNDGGGCVSYNSGKTWSTIYNQFTAQFYRMDIDNQFPYRVYATQQDNTSISVPSASTYGAITLQECTLPGTGESGFIAVKPDDPDIVYIGAVGSSPGGEGQLQHYNHRTRQLRLVNIWPEEQFGWAPKDLKYRFQWTFPIAFSPHNSEIVYACGNHVFRTNNEGHSWEKISPDLTRADESKLGLSGGLTVDSSGAEHYGTISIFVESPHEAGVFWTGSDDGLVHTSRDGGKKWENITPPDLPEWAYIFCIEVSVHDPDTIYLSATRYKLNDYRPFLYKSIDGGKSWNSINGDYPQSEPYTEISRVIREDPVCPGLLFVGSETGIFMSVNDGKNWQKLQGNFPVVPVYDMKIKQDDLVVGTHGRSFWILDDLTPLRELAGQSSGTETDISGIRFFPPRTTYRRTLNWSVNLFLGDGKNYSPDFGLPGTHYQETTPDGEKRFRHLDMGENPPEGVIVNYFIESEANLTPEKPLELIVLDANGAEIERFSTKKTDEKSDKSESEESESSDEKPSLTAKVGFNRFVWNMRYPGPEVKIDKTLEKPGYKQLGRISPFGGDTSGGPAAPPGNYQVQLKTGDAEFIHSFEIIKDPRLNTSPEDFSAQFELWIKIRNRVSDVNSAINRIRRIKLQITELLARENFNNSAEEKSFGEIQKAAEALREKFNTLENELTQNQYETPSDRLRHPTMLKQRMEALVSVVAVADAAPPQQAYSVFEHLSALIDQRLAELSELEEQEVVRLNQQIDQAGIRKLQG</sequence>
<dbReference type="PANTHER" id="PTHR43739:SF5">
    <property type="entry name" value="EXO-ALPHA-SIALIDASE"/>
    <property type="match status" value="1"/>
</dbReference>
<name>A0A381TZY9_9ZZZZ</name>
<feature type="region of interest" description="Disordered" evidence="3">
    <location>
        <begin position="836"/>
        <end position="861"/>
    </location>
</feature>
<keyword evidence="1" id="KW-0677">Repeat</keyword>
<dbReference type="InterPro" id="IPR015943">
    <property type="entry name" value="WD40/YVTN_repeat-like_dom_sf"/>
</dbReference>
<proteinExistence type="predicted"/>
<evidence type="ECO:0000256" key="2">
    <source>
        <dbReference type="SAM" id="Coils"/>
    </source>
</evidence>
<dbReference type="AlphaFoldDB" id="A0A381TZY9"/>
<protein>
    <recommendedName>
        <fullName evidence="4">Sortilin N-terminal domain-containing protein</fullName>
    </recommendedName>
</protein>
<evidence type="ECO:0000259" key="4">
    <source>
        <dbReference type="Pfam" id="PF15902"/>
    </source>
</evidence>
<dbReference type="SUPFAM" id="SSF50939">
    <property type="entry name" value="Sialidases"/>
    <property type="match status" value="2"/>
</dbReference>
<evidence type="ECO:0000256" key="1">
    <source>
        <dbReference type="ARBA" id="ARBA00022737"/>
    </source>
</evidence>
<dbReference type="PANTHER" id="PTHR43739">
    <property type="entry name" value="XYLOGLUCANASE (EUROFUNG)"/>
    <property type="match status" value="1"/>
</dbReference>
<feature type="compositionally biased region" description="Basic and acidic residues" evidence="3">
    <location>
        <begin position="836"/>
        <end position="860"/>
    </location>
</feature>
<evidence type="ECO:0000256" key="3">
    <source>
        <dbReference type="SAM" id="MobiDB-lite"/>
    </source>
</evidence>
<gene>
    <name evidence="5" type="ORF">METZ01_LOCUS73905</name>
</gene>
<dbReference type="EMBL" id="UINC01005394">
    <property type="protein sequence ID" value="SVA21051.1"/>
    <property type="molecule type" value="Genomic_DNA"/>
</dbReference>
<dbReference type="InterPro" id="IPR036278">
    <property type="entry name" value="Sialidase_sf"/>
</dbReference>
<dbReference type="CDD" id="cd15482">
    <property type="entry name" value="Sialidase_non-viral"/>
    <property type="match status" value="2"/>
</dbReference>
<evidence type="ECO:0000313" key="5">
    <source>
        <dbReference type="EMBL" id="SVA21051.1"/>
    </source>
</evidence>
<dbReference type="InterPro" id="IPR052025">
    <property type="entry name" value="Xyloglucanase_GH74"/>
</dbReference>
<feature type="coiled-coil region" evidence="2">
    <location>
        <begin position="964"/>
        <end position="1023"/>
    </location>
</feature>